<comment type="similarity">
    <text evidence="9 10">Belongs to the TRAFAC class myosin-kinesin ATPase superfamily. Kinesin family.</text>
</comment>
<dbReference type="AlphaFoldDB" id="C1N8F5"/>
<dbReference type="PANTHER" id="PTHR47969">
    <property type="entry name" value="CHROMOSOME-ASSOCIATED KINESIN KIF4A-RELATED"/>
    <property type="match status" value="1"/>
</dbReference>
<gene>
    <name evidence="14" type="primary">FLA8</name>
    <name evidence="14" type="ORF">MICPUCDRAFT_70835</name>
</gene>
<feature type="region of interest" description="Disordered" evidence="12">
    <location>
        <begin position="737"/>
        <end position="768"/>
    </location>
</feature>
<dbReference type="GO" id="GO:0005874">
    <property type="term" value="C:microtubule"/>
    <property type="evidence" value="ECO:0007669"/>
    <property type="project" value="UniProtKB-KW"/>
</dbReference>
<keyword evidence="6 11" id="KW-0175">Coiled coil</keyword>
<keyword evidence="2" id="KW-0963">Cytoplasm</keyword>
<organism evidence="15">
    <name type="scientific">Micromonas pusilla (strain CCMP1545)</name>
    <name type="common">Picoplanktonic green alga</name>
    <dbReference type="NCBI Taxonomy" id="564608"/>
    <lineage>
        <taxon>Eukaryota</taxon>
        <taxon>Viridiplantae</taxon>
        <taxon>Chlorophyta</taxon>
        <taxon>Mamiellophyceae</taxon>
        <taxon>Mamiellales</taxon>
        <taxon>Mamiellaceae</taxon>
        <taxon>Micromonas</taxon>
    </lineage>
</organism>
<feature type="region of interest" description="Disordered" evidence="12">
    <location>
        <begin position="298"/>
        <end position="317"/>
    </location>
</feature>
<dbReference type="RefSeq" id="XP_003064074.1">
    <property type="nucleotide sequence ID" value="XM_003064028.1"/>
</dbReference>
<dbReference type="OrthoDB" id="3176171at2759"/>
<feature type="compositionally biased region" description="Low complexity" evidence="12">
    <location>
        <begin position="70"/>
        <end position="83"/>
    </location>
</feature>
<evidence type="ECO:0000259" key="13">
    <source>
        <dbReference type="PROSITE" id="PS50067"/>
    </source>
</evidence>
<dbReference type="Proteomes" id="UP000001876">
    <property type="component" value="Unassembled WGS sequence"/>
</dbReference>
<evidence type="ECO:0000313" key="14">
    <source>
        <dbReference type="EMBL" id="EEH51696.1"/>
    </source>
</evidence>
<dbReference type="InterPro" id="IPR001752">
    <property type="entry name" value="Kinesin_motor_dom"/>
</dbReference>
<feature type="compositionally biased region" description="Low complexity" evidence="12">
    <location>
        <begin position="883"/>
        <end position="897"/>
    </location>
</feature>
<evidence type="ECO:0000256" key="4">
    <source>
        <dbReference type="ARBA" id="ARBA00022741"/>
    </source>
</evidence>
<keyword evidence="8" id="KW-0206">Cytoskeleton</keyword>
<keyword evidence="5 10" id="KW-0067">ATP-binding</keyword>
<feature type="compositionally biased region" description="Gly residues" evidence="12">
    <location>
        <begin position="850"/>
        <end position="861"/>
    </location>
</feature>
<keyword evidence="7 10" id="KW-0505">Motor protein</keyword>
<dbReference type="KEGG" id="mpp:MICPUCDRAFT_70835"/>
<comment type="subcellular location">
    <subcellularLocation>
        <location evidence="1">Cytoplasm</location>
        <location evidence="1">Cytoskeleton</location>
    </subcellularLocation>
</comment>
<dbReference type="PRINTS" id="PR00380">
    <property type="entry name" value="KINESINHEAVY"/>
</dbReference>
<evidence type="ECO:0000313" key="15">
    <source>
        <dbReference type="Proteomes" id="UP000001876"/>
    </source>
</evidence>
<feature type="compositionally biased region" description="Basic and acidic residues" evidence="12">
    <location>
        <begin position="831"/>
        <end position="849"/>
    </location>
</feature>
<feature type="compositionally biased region" description="Gly residues" evidence="12">
    <location>
        <begin position="872"/>
        <end position="882"/>
    </location>
</feature>
<dbReference type="GO" id="GO:0007018">
    <property type="term" value="P:microtubule-based movement"/>
    <property type="evidence" value="ECO:0007669"/>
    <property type="project" value="InterPro"/>
</dbReference>
<feature type="coiled-coil region" evidence="11">
    <location>
        <begin position="659"/>
        <end position="697"/>
    </location>
</feature>
<dbReference type="GeneID" id="9689700"/>
<comment type="caution">
    <text evidence="9">Lacks conserved residue(s) required for the propagation of feature annotation.</text>
</comment>
<dbReference type="EMBL" id="GG663750">
    <property type="protein sequence ID" value="EEH51696.1"/>
    <property type="molecule type" value="Genomic_DNA"/>
</dbReference>
<evidence type="ECO:0000256" key="2">
    <source>
        <dbReference type="ARBA" id="ARBA00022490"/>
    </source>
</evidence>
<evidence type="ECO:0000256" key="5">
    <source>
        <dbReference type="ARBA" id="ARBA00022840"/>
    </source>
</evidence>
<dbReference type="eggNOG" id="KOG4280">
    <property type="taxonomic scope" value="Eukaryota"/>
</dbReference>
<keyword evidence="3 10" id="KW-0493">Microtubule</keyword>
<keyword evidence="4 10" id="KW-0547">Nucleotide-binding</keyword>
<dbReference type="STRING" id="564608.C1N8F5"/>
<dbReference type="GO" id="GO:0003777">
    <property type="term" value="F:microtubule motor activity"/>
    <property type="evidence" value="ECO:0007669"/>
    <property type="project" value="InterPro"/>
</dbReference>
<evidence type="ECO:0000256" key="3">
    <source>
        <dbReference type="ARBA" id="ARBA00022701"/>
    </source>
</evidence>
<feature type="region of interest" description="Disordered" evidence="12">
    <location>
        <begin position="831"/>
        <end position="897"/>
    </location>
</feature>
<feature type="region of interest" description="Disordered" evidence="12">
    <location>
        <begin position="57"/>
        <end position="83"/>
    </location>
</feature>
<evidence type="ECO:0000256" key="10">
    <source>
        <dbReference type="RuleBase" id="RU000394"/>
    </source>
</evidence>
<dbReference type="InterPro" id="IPR027640">
    <property type="entry name" value="Kinesin-like_fam"/>
</dbReference>
<accession>C1N8F5</accession>
<dbReference type="SUPFAM" id="SSF52540">
    <property type="entry name" value="P-loop containing nucleoside triphosphate hydrolases"/>
    <property type="match status" value="1"/>
</dbReference>
<evidence type="ECO:0000256" key="11">
    <source>
        <dbReference type="SAM" id="Coils"/>
    </source>
</evidence>
<evidence type="ECO:0000256" key="1">
    <source>
        <dbReference type="ARBA" id="ARBA00004245"/>
    </source>
</evidence>
<sequence>MAFKARAQGALAAVKMQNAAAGECVKVRDPSLPVPSRPSRAGRRRVVVFPTHPSIRPSALFPRPRRRPGRALTRPPSPSPRASSVQVVVRCRPLFGKELKEGRGEIIECDPSRGEIAVRDPKNSASEPRRFTFDQVYDARHSQLEIFEATALPIVRAAMEGYNGTIFAASRESASERGIIPNAVQHGFDQIDASSSATDVDATYLVRASYLEIYNEDIRDLLAKDQNRRHELKEHPESGVYVKDLTTFVVKSASEIQNVLNVGKKNRSVGATLMNADSSRSHSIFTITIECSRRRARAAGGSASDRPPGAAADGEDDDAHITVGKLNLVDLAGSERQGKTGSTGIRLKEATKINLSLSTLGNVISSLVDGKSTHVPYRDSKLTRLLEDSLGGNTKTVMVANIGPADYNFEETMSTLRYANRAKNIKNKPRINEDPKDAMLREFQEEIARLKAQLGGGAGAGASARGDAAHDDLDESGELEIVEKTVVVEVDPDADQLEIIKRQVQDELAGKLKSATTQADIDRIHRDAEERTQREMRAIMDDRATTEEEKRRIASEMEAQRLEIESQTEAASREREKKEALQAQIKAIEGKLLHGADDLEARNKQLEEAAAKGVRDIADRERLKLERQRAVAAMEEKALLSDEKFASKKEEVADKTRKLKKMFSKYQTAKQDLEEHADELAREKDDMQESITLLKKTLQLKNALIEHFVPPEVTEKVLKRAVWEDETESWALERLSRDADAASASNASATRNARPVSAAGERRPRTDSSKIAAALGDLNPRHKTQNILALELDLPERTTWDHDGGPLREPGVQAVLDIAFSDDGGRWLALEKDRKGFPRGDRDRDRDGGGGRGGGGKTGGGARREIYSSSRDGGGGVPGLGVGRPRPARPQSASRRR</sequence>
<dbReference type="InterPro" id="IPR019821">
    <property type="entry name" value="Kinesin_motor_CS"/>
</dbReference>
<dbReference type="Pfam" id="PF00225">
    <property type="entry name" value="Kinesin"/>
    <property type="match status" value="1"/>
</dbReference>
<dbReference type="InterPro" id="IPR036961">
    <property type="entry name" value="Kinesin_motor_dom_sf"/>
</dbReference>
<evidence type="ECO:0000256" key="7">
    <source>
        <dbReference type="ARBA" id="ARBA00023175"/>
    </source>
</evidence>
<feature type="coiled-coil region" evidence="11">
    <location>
        <begin position="529"/>
        <end position="616"/>
    </location>
</feature>
<keyword evidence="15" id="KW-1185">Reference proteome</keyword>
<proteinExistence type="inferred from homology"/>
<dbReference type="InterPro" id="IPR027417">
    <property type="entry name" value="P-loop_NTPase"/>
</dbReference>
<reference evidence="14 15" key="1">
    <citation type="journal article" date="2009" name="Science">
        <title>Green evolution and dynamic adaptations revealed by genomes of the marine picoeukaryotes Micromonas.</title>
        <authorList>
            <person name="Worden A.Z."/>
            <person name="Lee J.H."/>
            <person name="Mock T."/>
            <person name="Rouze P."/>
            <person name="Simmons M.P."/>
            <person name="Aerts A.L."/>
            <person name="Allen A.E."/>
            <person name="Cuvelier M.L."/>
            <person name="Derelle E."/>
            <person name="Everett M.V."/>
            <person name="Foulon E."/>
            <person name="Grimwood J."/>
            <person name="Gundlach H."/>
            <person name="Henrissat B."/>
            <person name="Napoli C."/>
            <person name="McDonald S.M."/>
            <person name="Parker M.S."/>
            <person name="Rombauts S."/>
            <person name="Salamov A."/>
            <person name="Von Dassow P."/>
            <person name="Badger J.H."/>
            <person name="Coutinho P.M."/>
            <person name="Demir E."/>
            <person name="Dubchak I."/>
            <person name="Gentemann C."/>
            <person name="Eikrem W."/>
            <person name="Gready J.E."/>
            <person name="John U."/>
            <person name="Lanier W."/>
            <person name="Lindquist E.A."/>
            <person name="Lucas S."/>
            <person name="Mayer K.F."/>
            <person name="Moreau H."/>
            <person name="Not F."/>
            <person name="Otillar R."/>
            <person name="Panaud O."/>
            <person name="Pangilinan J."/>
            <person name="Paulsen I."/>
            <person name="Piegu B."/>
            <person name="Poliakov A."/>
            <person name="Robbens S."/>
            <person name="Schmutz J."/>
            <person name="Toulza E."/>
            <person name="Wyss T."/>
            <person name="Zelensky A."/>
            <person name="Zhou K."/>
            <person name="Armbrust E.V."/>
            <person name="Bhattacharya D."/>
            <person name="Goodenough U.W."/>
            <person name="Van de Peer Y."/>
            <person name="Grigoriev I.V."/>
        </authorList>
    </citation>
    <scope>NUCLEOTIDE SEQUENCE [LARGE SCALE GENOMIC DNA]</scope>
    <source>
        <strain evidence="14 15">CCMP1545</strain>
    </source>
</reference>
<evidence type="ECO:0000256" key="12">
    <source>
        <dbReference type="SAM" id="MobiDB-lite"/>
    </source>
</evidence>
<dbReference type="PROSITE" id="PS00411">
    <property type="entry name" value="KINESIN_MOTOR_1"/>
    <property type="match status" value="1"/>
</dbReference>
<protein>
    <recommendedName>
        <fullName evidence="10">Kinesin-like protein</fullName>
    </recommendedName>
</protein>
<dbReference type="SMART" id="SM00129">
    <property type="entry name" value="KISc"/>
    <property type="match status" value="1"/>
</dbReference>
<evidence type="ECO:0000256" key="6">
    <source>
        <dbReference type="ARBA" id="ARBA00023054"/>
    </source>
</evidence>
<dbReference type="GO" id="GO:0005524">
    <property type="term" value="F:ATP binding"/>
    <property type="evidence" value="ECO:0007669"/>
    <property type="project" value="UniProtKB-KW"/>
</dbReference>
<evidence type="ECO:0000256" key="9">
    <source>
        <dbReference type="PROSITE-ProRule" id="PRU00283"/>
    </source>
</evidence>
<evidence type="ECO:0000256" key="8">
    <source>
        <dbReference type="ARBA" id="ARBA00023212"/>
    </source>
</evidence>
<dbReference type="Gene3D" id="3.40.850.10">
    <property type="entry name" value="Kinesin motor domain"/>
    <property type="match status" value="1"/>
</dbReference>
<feature type="domain" description="Kinesin motor" evidence="13">
    <location>
        <begin position="84"/>
        <end position="425"/>
    </location>
</feature>
<dbReference type="PANTHER" id="PTHR47969:SF21">
    <property type="entry name" value="KINESIN-LIKE PROTEIN"/>
    <property type="match status" value="1"/>
</dbReference>
<feature type="compositionally biased region" description="Low complexity" evidence="12">
    <location>
        <begin position="298"/>
        <end position="312"/>
    </location>
</feature>
<feature type="compositionally biased region" description="Low complexity" evidence="12">
    <location>
        <begin position="741"/>
        <end position="754"/>
    </location>
</feature>
<dbReference type="GO" id="GO:0008017">
    <property type="term" value="F:microtubule binding"/>
    <property type="evidence" value="ECO:0007669"/>
    <property type="project" value="InterPro"/>
</dbReference>
<name>C1N8F5_MICPC</name>
<dbReference type="PROSITE" id="PS50067">
    <property type="entry name" value="KINESIN_MOTOR_2"/>
    <property type="match status" value="1"/>
</dbReference>